<reference evidence="1 2" key="1">
    <citation type="journal article" date="2019" name="Sci. Rep.">
        <title>A high-quality genome of Eragrostis curvula grass provides insights into Poaceae evolution and supports new strategies to enhance forage quality.</title>
        <authorList>
            <person name="Carballo J."/>
            <person name="Santos B.A.C.M."/>
            <person name="Zappacosta D."/>
            <person name="Garbus I."/>
            <person name="Selva J.P."/>
            <person name="Gallo C.A."/>
            <person name="Diaz A."/>
            <person name="Albertini E."/>
            <person name="Caccamo M."/>
            <person name="Echenique V."/>
        </authorList>
    </citation>
    <scope>NUCLEOTIDE SEQUENCE [LARGE SCALE GENOMIC DNA]</scope>
    <source>
        <strain evidence="2">cv. Victoria</strain>
        <tissue evidence="1">Leaf</tissue>
    </source>
</reference>
<feature type="non-terminal residue" evidence="1">
    <location>
        <position position="1"/>
    </location>
</feature>
<gene>
    <name evidence="1" type="ORF">EJB05_00146</name>
</gene>
<sequence length="37" mass="4160">DAAGVSVKARRCRFSGWKNMAKGADALLPLIKTDYWY</sequence>
<dbReference type="Gramene" id="TVU48865">
    <property type="protein sequence ID" value="TVU48865"/>
    <property type="gene ID" value="EJB05_00146"/>
</dbReference>
<proteinExistence type="predicted"/>
<protein>
    <submittedName>
        <fullName evidence="1">Uncharacterized protein</fullName>
    </submittedName>
</protein>
<keyword evidence="2" id="KW-1185">Reference proteome</keyword>
<dbReference type="Proteomes" id="UP000324897">
    <property type="component" value="Chromosome 6"/>
</dbReference>
<comment type="caution">
    <text evidence="1">The sequence shown here is derived from an EMBL/GenBank/DDBJ whole genome shotgun (WGS) entry which is preliminary data.</text>
</comment>
<evidence type="ECO:0000313" key="1">
    <source>
        <dbReference type="EMBL" id="TVU48865.1"/>
    </source>
</evidence>
<accession>A0A5J9WLM6</accession>
<dbReference type="AlphaFoldDB" id="A0A5J9WLM6"/>
<dbReference type="EMBL" id="RWGY01000002">
    <property type="protein sequence ID" value="TVU48865.1"/>
    <property type="molecule type" value="Genomic_DNA"/>
</dbReference>
<name>A0A5J9WLM6_9POAL</name>
<evidence type="ECO:0000313" key="2">
    <source>
        <dbReference type="Proteomes" id="UP000324897"/>
    </source>
</evidence>
<organism evidence="1 2">
    <name type="scientific">Eragrostis curvula</name>
    <name type="common">weeping love grass</name>
    <dbReference type="NCBI Taxonomy" id="38414"/>
    <lineage>
        <taxon>Eukaryota</taxon>
        <taxon>Viridiplantae</taxon>
        <taxon>Streptophyta</taxon>
        <taxon>Embryophyta</taxon>
        <taxon>Tracheophyta</taxon>
        <taxon>Spermatophyta</taxon>
        <taxon>Magnoliopsida</taxon>
        <taxon>Liliopsida</taxon>
        <taxon>Poales</taxon>
        <taxon>Poaceae</taxon>
        <taxon>PACMAD clade</taxon>
        <taxon>Chloridoideae</taxon>
        <taxon>Eragrostideae</taxon>
        <taxon>Eragrostidinae</taxon>
        <taxon>Eragrostis</taxon>
    </lineage>
</organism>